<feature type="transmembrane region" description="Helical" evidence="6">
    <location>
        <begin position="44"/>
        <end position="63"/>
    </location>
</feature>
<reference evidence="7" key="1">
    <citation type="submission" date="2020-05" db="EMBL/GenBank/DDBJ databases">
        <authorList>
            <person name="Chiriac C."/>
            <person name="Salcher M."/>
            <person name="Ghai R."/>
            <person name="Kavagutti S V."/>
        </authorList>
    </citation>
    <scope>NUCLEOTIDE SEQUENCE</scope>
</reference>
<dbReference type="EMBL" id="CAFBNS010000078">
    <property type="protein sequence ID" value="CAB4960973.1"/>
    <property type="molecule type" value="Genomic_DNA"/>
</dbReference>
<protein>
    <submittedName>
        <fullName evidence="7">Unannotated protein</fullName>
    </submittedName>
</protein>
<feature type="transmembrane region" description="Helical" evidence="6">
    <location>
        <begin position="153"/>
        <end position="172"/>
    </location>
</feature>
<evidence type="ECO:0000313" key="7">
    <source>
        <dbReference type="EMBL" id="CAB4960973.1"/>
    </source>
</evidence>
<evidence type="ECO:0000256" key="5">
    <source>
        <dbReference type="ARBA" id="ARBA00023136"/>
    </source>
</evidence>
<sequence length="244" mass="26085">MRTDRRKSLPFLWLGVGLAVALSLILGAFLTFTSTQLSPAGEEVFAGTSSITAVVLVTWMVFWMKNNARQLRDSLHAKVDTSAAMGNIGLVAAAFFAVAREGLETALFIYSNFKTVSSDTGPTLGLVIGLTLAVILGITIYRQSIKINLGKFFTITGTALIVIAAGVLSYAVHEFQEFGAIPGEGMYAWNWTGGADSVIDTLLSGTIGIGTSITWVQLGVWAIYLGTTLRWYLKAAPRKVAVPA</sequence>
<accession>A0A6J7L1W1</accession>
<dbReference type="GO" id="GO:0033573">
    <property type="term" value="C:high-affinity iron permease complex"/>
    <property type="evidence" value="ECO:0007669"/>
    <property type="project" value="InterPro"/>
</dbReference>
<evidence type="ECO:0000256" key="6">
    <source>
        <dbReference type="SAM" id="Phobius"/>
    </source>
</evidence>
<feature type="transmembrane region" description="Helical" evidence="6">
    <location>
        <begin position="212"/>
        <end position="233"/>
    </location>
</feature>
<dbReference type="InterPro" id="IPR004923">
    <property type="entry name" value="FTR1/Fip1/EfeU"/>
</dbReference>
<evidence type="ECO:0000256" key="3">
    <source>
        <dbReference type="ARBA" id="ARBA00022692"/>
    </source>
</evidence>
<dbReference type="GO" id="GO:0015093">
    <property type="term" value="F:ferrous iron transmembrane transporter activity"/>
    <property type="evidence" value="ECO:0007669"/>
    <property type="project" value="TreeGrafter"/>
</dbReference>
<dbReference type="Pfam" id="PF03239">
    <property type="entry name" value="FTR1"/>
    <property type="match status" value="1"/>
</dbReference>
<keyword evidence="5 6" id="KW-0472">Membrane</keyword>
<dbReference type="AlphaFoldDB" id="A0A6J7L1W1"/>
<evidence type="ECO:0000256" key="2">
    <source>
        <dbReference type="ARBA" id="ARBA00008333"/>
    </source>
</evidence>
<dbReference type="PANTHER" id="PTHR31632:SF2">
    <property type="entry name" value="PLASMA MEMBRANE IRON PERMEASE"/>
    <property type="match status" value="1"/>
</dbReference>
<evidence type="ECO:0000256" key="4">
    <source>
        <dbReference type="ARBA" id="ARBA00022989"/>
    </source>
</evidence>
<feature type="transmembrane region" description="Helical" evidence="6">
    <location>
        <begin position="84"/>
        <end position="103"/>
    </location>
</feature>
<comment type="similarity">
    <text evidence="2">Belongs to the oxidase-dependent Fe transporter (OFeT) (TC 9.A.10.1) family.</text>
</comment>
<dbReference type="NCBIfam" id="NF041756">
    <property type="entry name" value="EfeU"/>
    <property type="match status" value="1"/>
</dbReference>
<feature type="transmembrane region" description="Helical" evidence="6">
    <location>
        <begin position="123"/>
        <end position="141"/>
    </location>
</feature>
<organism evidence="7">
    <name type="scientific">freshwater metagenome</name>
    <dbReference type="NCBI Taxonomy" id="449393"/>
    <lineage>
        <taxon>unclassified sequences</taxon>
        <taxon>metagenomes</taxon>
        <taxon>ecological metagenomes</taxon>
    </lineage>
</organism>
<keyword evidence="4 6" id="KW-1133">Transmembrane helix</keyword>
<comment type="subcellular location">
    <subcellularLocation>
        <location evidence="1">Membrane</location>
        <topology evidence="1">Multi-pass membrane protein</topology>
    </subcellularLocation>
</comment>
<gene>
    <name evidence="7" type="ORF">UFOPK3874_00530</name>
</gene>
<feature type="transmembrane region" description="Helical" evidence="6">
    <location>
        <begin position="12"/>
        <end position="32"/>
    </location>
</feature>
<name>A0A6J7L1W1_9ZZZZ</name>
<evidence type="ECO:0000256" key="1">
    <source>
        <dbReference type="ARBA" id="ARBA00004141"/>
    </source>
</evidence>
<proteinExistence type="inferred from homology"/>
<keyword evidence="3 6" id="KW-0812">Transmembrane</keyword>
<dbReference type="PANTHER" id="PTHR31632">
    <property type="entry name" value="IRON TRANSPORTER FTH1"/>
    <property type="match status" value="1"/>
</dbReference>